<protein>
    <submittedName>
        <fullName evidence="3">Uncharacterized protein</fullName>
    </submittedName>
</protein>
<evidence type="ECO:0000313" key="2">
    <source>
        <dbReference type="Proteomes" id="UP000887540"/>
    </source>
</evidence>
<reference evidence="3" key="1">
    <citation type="submission" date="2022-11" db="UniProtKB">
        <authorList>
            <consortium name="WormBaseParasite"/>
        </authorList>
    </citation>
    <scope>IDENTIFICATION</scope>
</reference>
<evidence type="ECO:0000256" key="1">
    <source>
        <dbReference type="SAM" id="SignalP"/>
    </source>
</evidence>
<evidence type="ECO:0000313" key="3">
    <source>
        <dbReference type="WBParaSite" id="ACRNAN_scaffold2366.g15849.t1"/>
    </source>
</evidence>
<keyword evidence="1" id="KW-0732">Signal</keyword>
<proteinExistence type="predicted"/>
<sequence>MATHGTLQLFLVPGLNTASSANYYIYESINLTNYVYSTGSAISTNFTWYTTKSFTIFSNGNMDGTTQWVARIVEDHAANCYDPMSSILGYPYFLQMNYTIRATSTGSCTFTIVVPVQITNGGYYSILDIINVDYKGDSNVRAILGTNSYEME</sequence>
<feature type="chain" id="PRO_5036873204" evidence="1">
    <location>
        <begin position="22"/>
        <end position="152"/>
    </location>
</feature>
<organism evidence="2 3">
    <name type="scientific">Acrobeloides nanus</name>
    <dbReference type="NCBI Taxonomy" id="290746"/>
    <lineage>
        <taxon>Eukaryota</taxon>
        <taxon>Metazoa</taxon>
        <taxon>Ecdysozoa</taxon>
        <taxon>Nematoda</taxon>
        <taxon>Chromadorea</taxon>
        <taxon>Rhabditida</taxon>
        <taxon>Tylenchina</taxon>
        <taxon>Cephalobomorpha</taxon>
        <taxon>Cephaloboidea</taxon>
        <taxon>Cephalobidae</taxon>
        <taxon>Acrobeloides</taxon>
    </lineage>
</organism>
<dbReference type="Proteomes" id="UP000887540">
    <property type="component" value="Unplaced"/>
</dbReference>
<dbReference type="WBParaSite" id="ACRNAN_scaffold2366.g15849.t1">
    <property type="protein sequence ID" value="ACRNAN_scaffold2366.g15849.t1"/>
    <property type="gene ID" value="ACRNAN_scaffold2366.g15849"/>
</dbReference>
<name>A0A914DF81_9BILA</name>
<feature type="signal peptide" evidence="1">
    <location>
        <begin position="1"/>
        <end position="21"/>
    </location>
</feature>
<accession>A0A914DF81</accession>
<keyword evidence="2" id="KW-1185">Reference proteome</keyword>
<dbReference type="AlphaFoldDB" id="A0A914DF81"/>